<comment type="catalytic activity">
    <reaction evidence="1">
        <text>[E2 ubiquitin-conjugating enzyme]-S-ubiquitinyl-L-cysteine + [acceptor protein]-L-lysine = [E2 ubiquitin-conjugating enzyme]-L-cysteine + [acceptor protein]-N(6)-ubiquitinyl-L-lysine.</text>
        <dbReference type="EC" id="2.3.2.31"/>
    </reaction>
</comment>
<dbReference type="SMART" id="SM00184">
    <property type="entry name" value="RING"/>
    <property type="match status" value="2"/>
</dbReference>
<evidence type="ECO:0000256" key="8">
    <source>
        <dbReference type="ARBA" id="ARBA00022737"/>
    </source>
</evidence>
<dbReference type="GO" id="GO:0061630">
    <property type="term" value="F:ubiquitin protein ligase activity"/>
    <property type="evidence" value="ECO:0007669"/>
    <property type="project" value="UniProtKB-EC"/>
</dbReference>
<comment type="cofactor">
    <cofactor evidence="2">
        <name>Zn(2+)</name>
        <dbReference type="ChEBI" id="CHEBI:29105"/>
    </cofactor>
</comment>
<evidence type="ECO:0000256" key="5">
    <source>
        <dbReference type="ARBA" id="ARBA00012251"/>
    </source>
</evidence>
<organism evidence="16 17">
    <name type="scientific">Chenopodium quinoa</name>
    <name type="common">Quinoa</name>
    <dbReference type="NCBI Taxonomy" id="63459"/>
    <lineage>
        <taxon>Eukaryota</taxon>
        <taxon>Viridiplantae</taxon>
        <taxon>Streptophyta</taxon>
        <taxon>Embryophyta</taxon>
        <taxon>Tracheophyta</taxon>
        <taxon>Spermatophyta</taxon>
        <taxon>Magnoliopsida</taxon>
        <taxon>eudicotyledons</taxon>
        <taxon>Gunneridae</taxon>
        <taxon>Pentapetalae</taxon>
        <taxon>Caryophyllales</taxon>
        <taxon>Chenopodiaceae</taxon>
        <taxon>Chenopodioideae</taxon>
        <taxon>Atripliceae</taxon>
        <taxon>Chenopodium</taxon>
    </lineage>
</organism>
<evidence type="ECO:0000313" key="16">
    <source>
        <dbReference type="EnsemblPlants" id="AUR62036831-RA:cds"/>
    </source>
</evidence>
<dbReference type="Pfam" id="PF00097">
    <property type="entry name" value="zf-C3HC4"/>
    <property type="match status" value="1"/>
</dbReference>
<evidence type="ECO:0000256" key="6">
    <source>
        <dbReference type="ARBA" id="ARBA00022679"/>
    </source>
</evidence>
<reference evidence="16" key="2">
    <citation type="submission" date="2021-03" db="UniProtKB">
        <authorList>
            <consortium name="EnsemblPlants"/>
        </authorList>
    </citation>
    <scope>IDENTIFICATION</scope>
</reference>
<feature type="compositionally biased region" description="Acidic residues" evidence="13">
    <location>
        <begin position="38"/>
        <end position="53"/>
    </location>
</feature>
<evidence type="ECO:0000256" key="1">
    <source>
        <dbReference type="ARBA" id="ARBA00001798"/>
    </source>
</evidence>
<feature type="region of interest" description="Disordered" evidence="13">
    <location>
        <begin position="38"/>
        <end position="67"/>
    </location>
</feature>
<dbReference type="GO" id="GO:0004523">
    <property type="term" value="F:RNA-DNA hybrid ribonuclease activity"/>
    <property type="evidence" value="ECO:0007669"/>
    <property type="project" value="InterPro"/>
</dbReference>
<dbReference type="AlphaFoldDB" id="A0A803MXA1"/>
<dbReference type="EnsemblPlants" id="AUR62036831-RA">
    <property type="protein sequence ID" value="AUR62036831-RA:cds"/>
    <property type="gene ID" value="AUR62036831"/>
</dbReference>
<dbReference type="Pfam" id="PF13456">
    <property type="entry name" value="RVT_3"/>
    <property type="match status" value="1"/>
</dbReference>
<dbReference type="CDD" id="cd22584">
    <property type="entry name" value="Rcat_RBR_unk"/>
    <property type="match status" value="1"/>
</dbReference>
<name>A0A803MXA1_CHEQI</name>
<keyword evidence="8" id="KW-0677">Repeat</keyword>
<evidence type="ECO:0000256" key="12">
    <source>
        <dbReference type="PROSITE-ProRule" id="PRU00175"/>
    </source>
</evidence>
<dbReference type="SMART" id="SM00647">
    <property type="entry name" value="IBR"/>
    <property type="match status" value="2"/>
</dbReference>
<dbReference type="InterPro" id="IPR017907">
    <property type="entry name" value="Znf_RING_CS"/>
</dbReference>
<dbReference type="PROSITE" id="PS51873">
    <property type="entry name" value="TRIAD"/>
    <property type="match status" value="1"/>
</dbReference>
<evidence type="ECO:0000256" key="9">
    <source>
        <dbReference type="ARBA" id="ARBA00022771"/>
    </source>
</evidence>
<dbReference type="InterPro" id="IPR018957">
    <property type="entry name" value="Znf_C3HC4_RING-type"/>
</dbReference>
<dbReference type="InterPro" id="IPR002867">
    <property type="entry name" value="IBR_dom"/>
</dbReference>
<dbReference type="KEGG" id="cqi:110695000"/>
<keyword evidence="9 12" id="KW-0863">Zinc-finger</keyword>
<dbReference type="InterPro" id="IPR031127">
    <property type="entry name" value="E3_UB_ligase_RBR"/>
</dbReference>
<dbReference type="OMA" id="LNCVECP"/>
<dbReference type="Gene3D" id="3.30.40.10">
    <property type="entry name" value="Zinc/RING finger domain, C3HC4 (zinc finger)"/>
    <property type="match status" value="1"/>
</dbReference>
<dbReference type="InterPro" id="IPR002156">
    <property type="entry name" value="RNaseH_domain"/>
</dbReference>
<keyword evidence="17" id="KW-1185">Reference proteome</keyword>
<evidence type="ECO:0000256" key="2">
    <source>
        <dbReference type="ARBA" id="ARBA00001947"/>
    </source>
</evidence>
<dbReference type="InterPro" id="IPR044066">
    <property type="entry name" value="TRIAD_supradom"/>
</dbReference>
<dbReference type="GO" id="GO:0016567">
    <property type="term" value="P:protein ubiquitination"/>
    <property type="evidence" value="ECO:0007669"/>
    <property type="project" value="UniProtKB-UniPathway"/>
</dbReference>
<dbReference type="EC" id="2.3.2.31" evidence="5"/>
<dbReference type="SUPFAM" id="SSF57850">
    <property type="entry name" value="RING/U-box"/>
    <property type="match status" value="3"/>
</dbReference>
<keyword evidence="10" id="KW-0833">Ubl conjugation pathway</keyword>
<dbReference type="PROSITE" id="PS00518">
    <property type="entry name" value="ZF_RING_1"/>
    <property type="match status" value="1"/>
</dbReference>
<keyword evidence="6" id="KW-0808">Transferase</keyword>
<reference evidence="16" key="1">
    <citation type="journal article" date="2017" name="Nature">
        <title>The genome of Chenopodium quinoa.</title>
        <authorList>
            <person name="Jarvis D.E."/>
            <person name="Ho Y.S."/>
            <person name="Lightfoot D.J."/>
            <person name="Schmoeckel S.M."/>
            <person name="Li B."/>
            <person name="Borm T.J.A."/>
            <person name="Ohyanagi H."/>
            <person name="Mineta K."/>
            <person name="Michell C.T."/>
            <person name="Saber N."/>
            <person name="Kharbatia N.M."/>
            <person name="Rupper R.R."/>
            <person name="Sharp A.R."/>
            <person name="Dally N."/>
            <person name="Boughton B.A."/>
            <person name="Woo Y.H."/>
            <person name="Gao G."/>
            <person name="Schijlen E.G.W.M."/>
            <person name="Guo X."/>
            <person name="Momin A.A."/>
            <person name="Negrao S."/>
            <person name="Al-Babili S."/>
            <person name="Gehring C."/>
            <person name="Roessner U."/>
            <person name="Jung C."/>
            <person name="Murphy K."/>
            <person name="Arold S.T."/>
            <person name="Gojobori T."/>
            <person name="van der Linden C.G."/>
            <person name="van Loo E.N."/>
            <person name="Jellen E.N."/>
            <person name="Maughan P.J."/>
            <person name="Tester M."/>
        </authorList>
    </citation>
    <scope>NUCLEOTIDE SEQUENCE [LARGE SCALE GENOMIC DNA]</scope>
    <source>
        <strain evidence="16">cv. PI 614886</strain>
    </source>
</reference>
<dbReference type="Pfam" id="PF01485">
    <property type="entry name" value="IBR"/>
    <property type="match status" value="2"/>
</dbReference>
<comment type="similarity">
    <text evidence="4">Belongs to the RBR family. Ariadne subfamily.</text>
</comment>
<dbReference type="Proteomes" id="UP000596660">
    <property type="component" value="Unplaced"/>
</dbReference>
<evidence type="ECO:0000256" key="10">
    <source>
        <dbReference type="ARBA" id="ARBA00022786"/>
    </source>
</evidence>
<dbReference type="CDD" id="cd22582">
    <property type="entry name" value="BRcat_RBR_unk"/>
    <property type="match status" value="1"/>
</dbReference>
<evidence type="ECO:0000256" key="4">
    <source>
        <dbReference type="ARBA" id="ARBA00005884"/>
    </source>
</evidence>
<dbReference type="PROSITE" id="PS50089">
    <property type="entry name" value="ZF_RING_2"/>
    <property type="match status" value="1"/>
</dbReference>
<sequence>MEDQGFCVENLNLVIVEGEEEEEFRSCCEEDSEDECLNEEDSEECLSEEDSEDECLKEGNSEDECLKEGNSEDECLKEGNSEDECLKEEDSEDECDELTVKMCFKGISIDGFGESCSSGFTGIGVVIQGSKEFSDIIVQKRLEFYVDGLVADYLALMDGLLEVFKSSNNNIRRVFATTDSKTLYEQIMLKESLVIPLIVALRERILELVGRLDAFSLKHVPSVEVERPLQLAQVAIGLFTLQEESHGSLQNCSLCCDDKPSSMMLTLRCSHKYCSQCLKTHANEKVEAGQVPIGCPEIRCNYLLSKSECKLFLPVISFDVLDKAIEEFNVLSSDKIYCPYQNCLALLDPSEATSSDESNGCCIDCPVCQRSICVNCGVPWHNSLTCGEYQDLPLDERGSSDLSLHCLAQDRGWRRCQQCRRMIDLAQGCYHMTCWCGHEFCYSCGAEYRDGQKTCQCAFWDEGCSEDSVGPTTPETDHWAWNSFDTFPMILDAYSDQERSQLAIIQRFLAGGFSLSDHRSCQLPPPPCTDSYIDAMKDLHQLPWLERFVSVISDNYYDDYIR</sequence>
<dbReference type="UniPathway" id="UPA00143"/>
<feature type="domain" description="RING-type" evidence="15">
    <location>
        <begin position="248"/>
        <end position="461"/>
    </location>
</feature>
<gene>
    <name evidence="16" type="primary">LOC110695000</name>
</gene>
<evidence type="ECO:0000256" key="3">
    <source>
        <dbReference type="ARBA" id="ARBA00003976"/>
    </source>
</evidence>
<dbReference type="PANTHER" id="PTHR11685">
    <property type="entry name" value="RBR FAMILY RING FINGER AND IBR DOMAIN-CONTAINING"/>
    <property type="match status" value="1"/>
</dbReference>
<dbReference type="GO" id="GO:0008270">
    <property type="term" value="F:zinc ion binding"/>
    <property type="evidence" value="ECO:0007669"/>
    <property type="project" value="UniProtKB-KW"/>
</dbReference>
<dbReference type="GeneID" id="110695000"/>
<evidence type="ECO:0000313" key="17">
    <source>
        <dbReference type="Proteomes" id="UP000596660"/>
    </source>
</evidence>
<dbReference type="FunFam" id="3.30.420.10:FF:000076">
    <property type="entry name" value="RBR-type E3 ubiquitin transferase"/>
    <property type="match status" value="1"/>
</dbReference>
<evidence type="ECO:0000256" key="13">
    <source>
        <dbReference type="SAM" id="MobiDB-lite"/>
    </source>
</evidence>
<comment type="function">
    <text evidence="3">Might act as an E3 ubiquitin-protein ligase, or as part of E3 complex, which accepts ubiquitin from specific E2 ubiquitin-conjugating enzymes and then transfers it to substrates.</text>
</comment>
<dbReference type="Gene3D" id="1.20.120.1750">
    <property type="match status" value="1"/>
</dbReference>
<feature type="domain" description="RING-type" evidence="14">
    <location>
        <begin position="252"/>
        <end position="299"/>
    </location>
</feature>
<dbReference type="InterPro" id="IPR001841">
    <property type="entry name" value="Znf_RING"/>
</dbReference>
<dbReference type="OrthoDB" id="10009520at2759"/>
<evidence type="ECO:0000256" key="7">
    <source>
        <dbReference type="ARBA" id="ARBA00022723"/>
    </source>
</evidence>
<evidence type="ECO:0000259" key="15">
    <source>
        <dbReference type="PROSITE" id="PS51873"/>
    </source>
</evidence>
<keyword evidence="11" id="KW-0862">Zinc</keyword>
<dbReference type="FunFam" id="1.20.120.1750:FF:000019">
    <property type="entry name" value="RBR-type E3 ubiquitin transferase"/>
    <property type="match status" value="1"/>
</dbReference>
<accession>A0A803MXA1</accession>
<feature type="compositionally biased region" description="Basic and acidic residues" evidence="13">
    <location>
        <begin position="54"/>
        <end position="67"/>
    </location>
</feature>
<protein>
    <recommendedName>
        <fullName evidence="5">RBR-type E3 ubiquitin transferase</fullName>
        <ecNumber evidence="5">2.3.2.31</ecNumber>
    </recommendedName>
</protein>
<evidence type="ECO:0000259" key="14">
    <source>
        <dbReference type="PROSITE" id="PS50089"/>
    </source>
</evidence>
<keyword evidence="7" id="KW-0479">Metal-binding</keyword>
<proteinExistence type="inferred from homology"/>
<dbReference type="RefSeq" id="XP_021727889.1">
    <property type="nucleotide sequence ID" value="XM_021872197.1"/>
</dbReference>
<dbReference type="InterPro" id="IPR013083">
    <property type="entry name" value="Znf_RING/FYVE/PHD"/>
</dbReference>
<evidence type="ECO:0000256" key="11">
    <source>
        <dbReference type="ARBA" id="ARBA00022833"/>
    </source>
</evidence>
<dbReference type="Gramene" id="AUR62036831-RA">
    <property type="protein sequence ID" value="AUR62036831-RA:cds"/>
    <property type="gene ID" value="AUR62036831"/>
</dbReference>
<dbReference type="GO" id="GO:0003676">
    <property type="term" value="F:nucleic acid binding"/>
    <property type="evidence" value="ECO:0007669"/>
    <property type="project" value="InterPro"/>
</dbReference>